<proteinExistence type="predicted"/>
<dbReference type="AlphaFoldDB" id="A0A7H0I7G4"/>
<name>A0A7H0I7G4_9ACTN</name>
<protein>
    <submittedName>
        <fullName evidence="2">Transglutaminase domain-containing protein</fullName>
    </submittedName>
</protein>
<keyword evidence="3" id="KW-1185">Reference proteome</keyword>
<dbReference type="EMBL" id="CP060828">
    <property type="protein sequence ID" value="QNP68730.1"/>
    <property type="molecule type" value="Genomic_DNA"/>
</dbReference>
<dbReference type="KEGG" id="sroi:IAG44_04150"/>
<feature type="domain" description="Transglutaminase-like" evidence="1">
    <location>
        <begin position="88"/>
        <end position="142"/>
    </location>
</feature>
<evidence type="ECO:0000313" key="2">
    <source>
        <dbReference type="EMBL" id="QNP68730.1"/>
    </source>
</evidence>
<organism evidence="2 3">
    <name type="scientific">Streptomyces roseirectus</name>
    <dbReference type="NCBI Taxonomy" id="2768066"/>
    <lineage>
        <taxon>Bacteria</taxon>
        <taxon>Bacillati</taxon>
        <taxon>Actinomycetota</taxon>
        <taxon>Actinomycetes</taxon>
        <taxon>Kitasatosporales</taxon>
        <taxon>Streptomycetaceae</taxon>
        <taxon>Streptomyces</taxon>
    </lineage>
</organism>
<sequence>MFEYAEPGAHTALTDLTDLVGDLPSDPVAICAVAQGLVIQPGDAIAAGVPEARVPEKDIRPAAGMVAVLAALDPAPLHVPRAPAARVVGTCRHFATLACAFLRARGIPSRARCGFGTYFRAGYGLDHWIAEYHDGHRWVRVDVEHLGKGYVDRPEDLAPGEFLTGGEAWELCRQGLIDPRAYGVAGTESAWGPAEISGNAVRDLAALCKREMLPWDEWGRMTEAYEGRTGEEYDRLVDEVARACAEGEPGVLAELSAREELAVPRRLLGKGGPT</sequence>
<dbReference type="InterPro" id="IPR038765">
    <property type="entry name" value="Papain-like_cys_pep_sf"/>
</dbReference>
<dbReference type="Proteomes" id="UP000516052">
    <property type="component" value="Chromosome"/>
</dbReference>
<evidence type="ECO:0000313" key="3">
    <source>
        <dbReference type="Proteomes" id="UP000516052"/>
    </source>
</evidence>
<dbReference type="Pfam" id="PF01841">
    <property type="entry name" value="Transglut_core"/>
    <property type="match status" value="1"/>
</dbReference>
<dbReference type="Gene3D" id="3.10.620.30">
    <property type="match status" value="1"/>
</dbReference>
<reference evidence="2 3" key="1">
    <citation type="submission" date="2020-08" db="EMBL/GenBank/DDBJ databases">
        <title>A novel species.</title>
        <authorList>
            <person name="Gao J."/>
        </authorList>
    </citation>
    <scope>NUCLEOTIDE SEQUENCE [LARGE SCALE GENOMIC DNA]</scope>
    <source>
        <strain evidence="2 3">CRXT-G-22</strain>
    </source>
</reference>
<gene>
    <name evidence="2" type="ORF">IAG44_04150</name>
</gene>
<dbReference type="InterPro" id="IPR002931">
    <property type="entry name" value="Transglutaminase-like"/>
</dbReference>
<accession>A0A7H0I7G4</accession>
<dbReference type="SUPFAM" id="SSF54001">
    <property type="entry name" value="Cysteine proteinases"/>
    <property type="match status" value="1"/>
</dbReference>
<evidence type="ECO:0000259" key="1">
    <source>
        <dbReference type="Pfam" id="PF01841"/>
    </source>
</evidence>
<dbReference type="RefSeq" id="WP_187745769.1">
    <property type="nucleotide sequence ID" value="NZ_CP060828.1"/>
</dbReference>